<accession>A0ABV7DNN2</accession>
<dbReference type="Proteomes" id="UP001595445">
    <property type="component" value="Unassembled WGS sequence"/>
</dbReference>
<reference evidence="3" key="1">
    <citation type="journal article" date="2019" name="Int. J. Syst. Evol. Microbiol.">
        <title>The Global Catalogue of Microorganisms (GCM) 10K type strain sequencing project: providing services to taxonomists for standard genome sequencing and annotation.</title>
        <authorList>
            <consortium name="The Broad Institute Genomics Platform"/>
            <consortium name="The Broad Institute Genome Sequencing Center for Infectious Disease"/>
            <person name="Wu L."/>
            <person name="Ma J."/>
        </authorList>
    </citation>
    <scope>NUCLEOTIDE SEQUENCE [LARGE SCALE GENOMIC DNA]</scope>
    <source>
        <strain evidence="3">KCTC 62102</strain>
    </source>
</reference>
<dbReference type="EMBL" id="JBHRSM010000001">
    <property type="protein sequence ID" value="MFC3084572.1"/>
    <property type="molecule type" value="Genomic_DNA"/>
</dbReference>
<evidence type="ECO:0000313" key="2">
    <source>
        <dbReference type="EMBL" id="MFC3084572.1"/>
    </source>
</evidence>
<evidence type="ECO:0000259" key="1">
    <source>
        <dbReference type="Pfam" id="PF13401"/>
    </source>
</evidence>
<proteinExistence type="predicted"/>
<dbReference type="Gene3D" id="3.40.50.300">
    <property type="entry name" value="P-loop containing nucleotide triphosphate hydrolases"/>
    <property type="match status" value="1"/>
</dbReference>
<organism evidence="2 3">
    <name type="scientific">Tabrizicola soli</name>
    <dbReference type="NCBI Taxonomy" id="2185115"/>
    <lineage>
        <taxon>Bacteria</taxon>
        <taxon>Pseudomonadati</taxon>
        <taxon>Pseudomonadota</taxon>
        <taxon>Alphaproteobacteria</taxon>
        <taxon>Rhodobacterales</taxon>
        <taxon>Paracoccaceae</taxon>
        <taxon>Tabrizicola</taxon>
    </lineage>
</organism>
<dbReference type="InterPro" id="IPR049945">
    <property type="entry name" value="AAA_22"/>
</dbReference>
<name>A0ABV7DNN2_9RHOB</name>
<dbReference type="Pfam" id="PF13401">
    <property type="entry name" value="AAA_22"/>
    <property type="match status" value="1"/>
</dbReference>
<protein>
    <submittedName>
        <fullName evidence="2">ATP-binding protein</fullName>
    </submittedName>
</protein>
<dbReference type="SUPFAM" id="SSF52540">
    <property type="entry name" value="P-loop containing nucleoside triphosphate hydrolases"/>
    <property type="match status" value="1"/>
</dbReference>
<gene>
    <name evidence="2" type="ORF">ACFOD6_00795</name>
</gene>
<sequence length="317" mass="35283">MTRLSDRHYPLSRARELETAFARLFSRHLGSLRGGRRFETECLLVTGPSGSGKTREIADLLHRFNESGLALPDGRPARIIECVLDSKGGWKDLGRKTLHAMGYPVPASSRQTQAEIWERVVGHARLQGIVGIHYDEAQHILRSRNESGRLTILDAFKTLMKSHDWPLMLILSGVPELTGYIQEEPQLHRLVTHLRFADIDLSAEPDGGIAPDYNTIHEIVGSYAMAAGLEAGDQLRTEGFYHSLATGAAFRWGNLIKLTFDAAALAAEAGAKILTSEHFIEVWVEKTGMNRAATPFTHEGYRTLFRKDKPFQAAIET</sequence>
<dbReference type="GO" id="GO:0005524">
    <property type="term" value="F:ATP binding"/>
    <property type="evidence" value="ECO:0007669"/>
    <property type="project" value="UniProtKB-KW"/>
</dbReference>
<feature type="domain" description="ORC1/DEAH AAA+ ATPase" evidence="1">
    <location>
        <begin position="39"/>
        <end position="179"/>
    </location>
</feature>
<evidence type="ECO:0000313" key="3">
    <source>
        <dbReference type="Proteomes" id="UP001595445"/>
    </source>
</evidence>
<keyword evidence="2" id="KW-0067">ATP-binding</keyword>
<keyword evidence="2" id="KW-0547">Nucleotide-binding</keyword>
<keyword evidence="3" id="KW-1185">Reference proteome</keyword>
<dbReference type="RefSeq" id="WP_206761001.1">
    <property type="nucleotide sequence ID" value="NZ_JAEACP010000004.1"/>
</dbReference>
<dbReference type="InterPro" id="IPR027417">
    <property type="entry name" value="P-loop_NTPase"/>
</dbReference>
<comment type="caution">
    <text evidence="2">The sequence shown here is derived from an EMBL/GenBank/DDBJ whole genome shotgun (WGS) entry which is preliminary data.</text>
</comment>